<dbReference type="EMBL" id="JAWZYT010004359">
    <property type="protein sequence ID" value="KAK4294137.1"/>
    <property type="molecule type" value="Genomic_DNA"/>
</dbReference>
<evidence type="ECO:0000313" key="1">
    <source>
        <dbReference type="EMBL" id="KAK4294137.1"/>
    </source>
</evidence>
<reference evidence="1" key="1">
    <citation type="submission" date="2023-11" db="EMBL/GenBank/DDBJ databases">
        <title>Genome assemblies of two species of porcelain crab, Petrolisthes cinctipes and Petrolisthes manimaculis (Anomura: Porcellanidae).</title>
        <authorList>
            <person name="Angst P."/>
        </authorList>
    </citation>
    <scope>NUCLEOTIDE SEQUENCE</scope>
    <source>
        <strain evidence="1">PB745_02</strain>
        <tissue evidence="1">Gill</tissue>
    </source>
</reference>
<comment type="caution">
    <text evidence="1">The sequence shown here is derived from an EMBL/GenBank/DDBJ whole genome shotgun (WGS) entry which is preliminary data.</text>
</comment>
<gene>
    <name evidence="1" type="ORF">Pmani_033217</name>
</gene>
<evidence type="ECO:0000313" key="2">
    <source>
        <dbReference type="Proteomes" id="UP001292094"/>
    </source>
</evidence>
<protein>
    <submittedName>
        <fullName evidence="1">Uncharacterized protein</fullName>
    </submittedName>
</protein>
<dbReference type="AlphaFoldDB" id="A0AAE1TQN8"/>
<sequence>MHTTATNRRHFGRYSASSEEHFKDLNVVLAQLAISRENAIISCKIWLGLKCSVRWDECGMADIRQGEVPSGPGSKASNSLVVNSSQLYLHTHQDGGSAE</sequence>
<keyword evidence="2" id="KW-1185">Reference proteome</keyword>
<proteinExistence type="predicted"/>
<organism evidence="1 2">
    <name type="scientific">Petrolisthes manimaculis</name>
    <dbReference type="NCBI Taxonomy" id="1843537"/>
    <lineage>
        <taxon>Eukaryota</taxon>
        <taxon>Metazoa</taxon>
        <taxon>Ecdysozoa</taxon>
        <taxon>Arthropoda</taxon>
        <taxon>Crustacea</taxon>
        <taxon>Multicrustacea</taxon>
        <taxon>Malacostraca</taxon>
        <taxon>Eumalacostraca</taxon>
        <taxon>Eucarida</taxon>
        <taxon>Decapoda</taxon>
        <taxon>Pleocyemata</taxon>
        <taxon>Anomura</taxon>
        <taxon>Galatheoidea</taxon>
        <taxon>Porcellanidae</taxon>
        <taxon>Petrolisthes</taxon>
    </lineage>
</organism>
<dbReference type="Proteomes" id="UP001292094">
    <property type="component" value="Unassembled WGS sequence"/>
</dbReference>
<name>A0AAE1TQN8_9EUCA</name>
<accession>A0AAE1TQN8</accession>